<name>A0AAV3XU75_9GAST</name>
<proteinExistence type="predicted"/>
<evidence type="ECO:0000313" key="2">
    <source>
        <dbReference type="EMBL" id="GFN74071.1"/>
    </source>
</evidence>
<gene>
    <name evidence="2" type="ORF">PoB_000057700</name>
</gene>
<accession>A0AAV3XU75</accession>
<evidence type="ECO:0000313" key="3">
    <source>
        <dbReference type="Proteomes" id="UP000735302"/>
    </source>
</evidence>
<keyword evidence="2" id="KW-0378">Hydrolase</keyword>
<dbReference type="PANTHER" id="PTHR46888">
    <property type="entry name" value="ZINC KNUCKLE DOMAINCONTAINING PROTEIN-RELATED"/>
    <property type="match status" value="1"/>
</dbReference>
<feature type="coiled-coil region" evidence="1">
    <location>
        <begin position="51"/>
        <end position="78"/>
    </location>
</feature>
<protein>
    <submittedName>
        <fullName evidence="2">Aminopeptidase n</fullName>
    </submittedName>
</protein>
<dbReference type="PANTHER" id="PTHR46888:SF1">
    <property type="entry name" value="RIBONUCLEASE H"/>
    <property type="match status" value="1"/>
</dbReference>
<organism evidence="2 3">
    <name type="scientific">Plakobranchus ocellatus</name>
    <dbReference type="NCBI Taxonomy" id="259542"/>
    <lineage>
        <taxon>Eukaryota</taxon>
        <taxon>Metazoa</taxon>
        <taxon>Spiralia</taxon>
        <taxon>Lophotrochozoa</taxon>
        <taxon>Mollusca</taxon>
        <taxon>Gastropoda</taxon>
        <taxon>Heterobranchia</taxon>
        <taxon>Euthyneura</taxon>
        <taxon>Panpulmonata</taxon>
        <taxon>Sacoglossa</taxon>
        <taxon>Placobranchoidea</taxon>
        <taxon>Plakobranchidae</taxon>
        <taxon>Plakobranchus</taxon>
    </lineage>
</organism>
<comment type="caution">
    <text evidence="2">The sequence shown here is derived from an EMBL/GenBank/DDBJ whole genome shotgun (WGS) entry which is preliminary data.</text>
</comment>
<dbReference type="Proteomes" id="UP000735302">
    <property type="component" value="Unassembled WGS sequence"/>
</dbReference>
<sequence length="190" mass="21998">MSELDLYAKYLDLGVRLGRSGEDLATWFEDKVRQDMERNDRLIERERQREERVMQNQREETEMELKRLELEAQKLLNVTAGTPTPHPNYAEPKLPPLTEFSQVDLYLERFENYAKSMKWQPGDYASCLANLLQGEALSVFLSLSPEDISDYQSVKKTLLRRFGCAGMGLNPNSSLRSLHRTKTLPLISIE</sequence>
<evidence type="ECO:0000256" key="1">
    <source>
        <dbReference type="SAM" id="Coils"/>
    </source>
</evidence>
<keyword evidence="2" id="KW-0645">Protease</keyword>
<dbReference type="GO" id="GO:0004177">
    <property type="term" value="F:aminopeptidase activity"/>
    <property type="evidence" value="ECO:0007669"/>
    <property type="project" value="UniProtKB-KW"/>
</dbReference>
<keyword evidence="1" id="KW-0175">Coiled coil</keyword>
<keyword evidence="2" id="KW-0031">Aminopeptidase</keyword>
<dbReference type="AlphaFoldDB" id="A0AAV3XU75"/>
<dbReference type="EMBL" id="BLXT01000055">
    <property type="protein sequence ID" value="GFN74071.1"/>
    <property type="molecule type" value="Genomic_DNA"/>
</dbReference>
<reference evidence="2 3" key="1">
    <citation type="journal article" date="2021" name="Elife">
        <title>Chloroplast acquisition without the gene transfer in kleptoplastic sea slugs, Plakobranchus ocellatus.</title>
        <authorList>
            <person name="Maeda T."/>
            <person name="Takahashi S."/>
            <person name="Yoshida T."/>
            <person name="Shimamura S."/>
            <person name="Takaki Y."/>
            <person name="Nagai Y."/>
            <person name="Toyoda A."/>
            <person name="Suzuki Y."/>
            <person name="Arimoto A."/>
            <person name="Ishii H."/>
            <person name="Satoh N."/>
            <person name="Nishiyama T."/>
            <person name="Hasebe M."/>
            <person name="Maruyama T."/>
            <person name="Minagawa J."/>
            <person name="Obokata J."/>
            <person name="Shigenobu S."/>
        </authorList>
    </citation>
    <scope>NUCLEOTIDE SEQUENCE [LARGE SCALE GENOMIC DNA]</scope>
</reference>
<keyword evidence="3" id="KW-1185">Reference proteome</keyword>